<evidence type="ECO:0000256" key="5">
    <source>
        <dbReference type="ARBA" id="ARBA00022679"/>
    </source>
</evidence>
<dbReference type="GO" id="GO:0016020">
    <property type="term" value="C:membrane"/>
    <property type="evidence" value="ECO:0007669"/>
    <property type="project" value="UniProtKB-SubCell"/>
</dbReference>
<comment type="caution">
    <text evidence="13">The sequence shown here is derived from an EMBL/GenBank/DDBJ whole genome shotgun (WGS) entry which is preliminary data.</text>
</comment>
<gene>
    <name evidence="13" type="ORF">CUNI_LOCUS21114</name>
</gene>
<evidence type="ECO:0000313" key="14">
    <source>
        <dbReference type="Proteomes" id="UP000678393"/>
    </source>
</evidence>
<dbReference type="GO" id="GO:0005975">
    <property type="term" value="P:carbohydrate metabolic process"/>
    <property type="evidence" value="ECO:0007669"/>
    <property type="project" value="InterPro"/>
</dbReference>
<comment type="subcellular location">
    <subcellularLocation>
        <location evidence="1">Membrane</location>
        <topology evidence="1">Single-pass type II membrane protein</topology>
    </subcellularLocation>
</comment>
<evidence type="ECO:0000313" key="13">
    <source>
        <dbReference type="EMBL" id="CAG5135556.1"/>
    </source>
</evidence>
<evidence type="ECO:0000256" key="10">
    <source>
        <dbReference type="ARBA" id="ARBA00023180"/>
    </source>
</evidence>
<evidence type="ECO:0008006" key="15">
    <source>
        <dbReference type="Google" id="ProtNLM"/>
    </source>
</evidence>
<evidence type="ECO:0000256" key="9">
    <source>
        <dbReference type="ARBA" id="ARBA00023136"/>
    </source>
</evidence>
<dbReference type="GO" id="GO:0005794">
    <property type="term" value="C:Golgi apparatus"/>
    <property type="evidence" value="ECO:0007669"/>
    <property type="project" value="TreeGrafter"/>
</dbReference>
<evidence type="ECO:0000256" key="3">
    <source>
        <dbReference type="ARBA" id="ARBA00005735"/>
    </source>
</evidence>
<evidence type="ECO:0000256" key="8">
    <source>
        <dbReference type="ARBA" id="ARBA00022989"/>
    </source>
</evidence>
<dbReference type="EMBL" id="CAJHNH020008423">
    <property type="protein sequence ID" value="CAG5135556.1"/>
    <property type="molecule type" value="Genomic_DNA"/>
</dbReference>
<keyword evidence="8" id="KW-1133">Transmembrane helix</keyword>
<keyword evidence="14" id="KW-1185">Reference proteome</keyword>
<dbReference type="PANTHER" id="PTHR19300:SF57">
    <property type="entry name" value="BETA-1,4-N-ACETYLGALACTOSAMINYLTRANSFERASE"/>
    <property type="match status" value="1"/>
</dbReference>
<keyword evidence="10" id="KW-0325">Glycoprotein</keyword>
<proteinExistence type="inferred from homology"/>
<evidence type="ECO:0000256" key="4">
    <source>
        <dbReference type="ARBA" id="ARBA00022676"/>
    </source>
</evidence>
<keyword evidence="5" id="KW-0808">Transferase</keyword>
<accession>A0A8S4A9E0</accession>
<keyword evidence="6" id="KW-0812">Transmembrane</keyword>
<keyword evidence="9" id="KW-0472">Membrane</keyword>
<dbReference type="Gene3D" id="3.90.550.10">
    <property type="entry name" value="Spore Coat Polysaccharide Biosynthesis Protein SpsA, Chain A"/>
    <property type="match status" value="1"/>
</dbReference>
<dbReference type="CDD" id="cd00899">
    <property type="entry name" value="b4GalT"/>
    <property type="match status" value="1"/>
</dbReference>
<organism evidence="13 14">
    <name type="scientific">Candidula unifasciata</name>
    <dbReference type="NCBI Taxonomy" id="100452"/>
    <lineage>
        <taxon>Eukaryota</taxon>
        <taxon>Metazoa</taxon>
        <taxon>Spiralia</taxon>
        <taxon>Lophotrochozoa</taxon>
        <taxon>Mollusca</taxon>
        <taxon>Gastropoda</taxon>
        <taxon>Heterobranchia</taxon>
        <taxon>Euthyneura</taxon>
        <taxon>Panpulmonata</taxon>
        <taxon>Eupulmonata</taxon>
        <taxon>Stylommatophora</taxon>
        <taxon>Helicina</taxon>
        <taxon>Helicoidea</taxon>
        <taxon>Geomitridae</taxon>
        <taxon>Candidula</taxon>
    </lineage>
</organism>
<dbReference type="InterPro" id="IPR003859">
    <property type="entry name" value="Galactosyl_T"/>
</dbReference>
<evidence type="ECO:0000256" key="6">
    <source>
        <dbReference type="ARBA" id="ARBA00022692"/>
    </source>
</evidence>
<comment type="similarity">
    <text evidence="3">Belongs to the glycosyltransferase 7 family.</text>
</comment>
<dbReference type="SUPFAM" id="SSF53448">
    <property type="entry name" value="Nucleotide-diphospho-sugar transferases"/>
    <property type="match status" value="1"/>
</dbReference>
<dbReference type="PRINTS" id="PR02050">
    <property type="entry name" value="B14GALTRFASE"/>
</dbReference>
<keyword evidence="4" id="KW-0328">Glycosyltransferase</keyword>
<dbReference type="Pfam" id="PF02709">
    <property type="entry name" value="Glyco_transf_7C"/>
    <property type="match status" value="1"/>
</dbReference>
<protein>
    <recommendedName>
        <fullName evidence="15">Beta-1,4-N-acetylgalactosaminyltransferase bre-4</fullName>
    </recommendedName>
</protein>
<name>A0A8S4A9E0_9EUPU</name>
<feature type="domain" description="Galactosyltransferase C-terminal" evidence="11">
    <location>
        <begin position="74"/>
        <end position="151"/>
    </location>
</feature>
<keyword evidence="7" id="KW-0735">Signal-anchor</keyword>
<comment type="pathway">
    <text evidence="2">Protein modification; protein glycosylation.</text>
</comment>
<evidence type="ECO:0000256" key="2">
    <source>
        <dbReference type="ARBA" id="ARBA00004922"/>
    </source>
</evidence>
<dbReference type="AlphaFoldDB" id="A0A8S4A9E0"/>
<dbReference type="InterPro" id="IPR029044">
    <property type="entry name" value="Nucleotide-diphossugar_trans"/>
</dbReference>
<sequence>MMHNLLPILKRQQVDVTFFVIEQAPPEVFNRGALLNIGFLEAEKLASFDCYIFHDADMIPIHDQNLYRCEDNPRHFAVAMNKFDYKLPYGGYFGAVVGFSKQQFLTINGCSNVYFGWGGEDDDLFARTSHKKYSVLRYDARIARYYMISHTRDLGNEVNLVRSALIGDCKNRQDVEGLNSVKYTVNSVRQEILYTWINVSLNMTEILLTAPKNTIEIINRALAPSKKLHRNKK</sequence>
<dbReference type="InterPro" id="IPR027791">
    <property type="entry name" value="Galactosyl_T_C"/>
</dbReference>
<evidence type="ECO:0000259" key="12">
    <source>
        <dbReference type="Pfam" id="PF13733"/>
    </source>
</evidence>
<evidence type="ECO:0000256" key="1">
    <source>
        <dbReference type="ARBA" id="ARBA00004606"/>
    </source>
</evidence>
<dbReference type="Pfam" id="PF13733">
    <property type="entry name" value="Glyco_transf_7N"/>
    <property type="match status" value="1"/>
</dbReference>
<feature type="domain" description="Galactosyltransferase N-terminal" evidence="12">
    <location>
        <begin position="1"/>
        <end position="70"/>
    </location>
</feature>
<dbReference type="Proteomes" id="UP000678393">
    <property type="component" value="Unassembled WGS sequence"/>
</dbReference>
<evidence type="ECO:0000256" key="7">
    <source>
        <dbReference type="ARBA" id="ARBA00022968"/>
    </source>
</evidence>
<dbReference type="InterPro" id="IPR027995">
    <property type="entry name" value="Galactosyl_T_N"/>
</dbReference>
<evidence type="ECO:0000259" key="11">
    <source>
        <dbReference type="Pfam" id="PF02709"/>
    </source>
</evidence>
<dbReference type="GO" id="GO:0008378">
    <property type="term" value="F:galactosyltransferase activity"/>
    <property type="evidence" value="ECO:0007669"/>
    <property type="project" value="TreeGrafter"/>
</dbReference>
<dbReference type="OrthoDB" id="10016069at2759"/>
<dbReference type="PANTHER" id="PTHR19300">
    <property type="entry name" value="BETA-1,4-GALACTOSYLTRANSFERASE"/>
    <property type="match status" value="1"/>
</dbReference>
<reference evidence="13" key="1">
    <citation type="submission" date="2021-04" db="EMBL/GenBank/DDBJ databases">
        <authorList>
            <consortium name="Molecular Ecology Group"/>
        </authorList>
    </citation>
    <scope>NUCLEOTIDE SEQUENCE</scope>
</reference>